<dbReference type="PROSITE" id="PS50977">
    <property type="entry name" value="HTH_TETR_2"/>
    <property type="match status" value="1"/>
</dbReference>
<evidence type="ECO:0000259" key="3">
    <source>
        <dbReference type="PROSITE" id="PS50977"/>
    </source>
</evidence>
<name>A0A365PQC1_9GAMM</name>
<dbReference type="PANTHER" id="PTHR30055:SF146">
    <property type="entry name" value="HTH-TYPE TRANSCRIPTIONAL DUAL REGULATOR CECR"/>
    <property type="match status" value="1"/>
</dbReference>
<dbReference type="InterPro" id="IPR050109">
    <property type="entry name" value="HTH-type_TetR-like_transc_reg"/>
</dbReference>
<feature type="domain" description="HTH tetR-type" evidence="3">
    <location>
        <begin position="8"/>
        <end position="68"/>
    </location>
</feature>
<protein>
    <submittedName>
        <fullName evidence="4">TetR family transcriptional regulator</fullName>
    </submittedName>
</protein>
<evidence type="ECO:0000313" key="4">
    <source>
        <dbReference type="EMBL" id="RBA52182.1"/>
    </source>
</evidence>
<organism evidence="4 5">
    <name type="scientific">Stutzerimonas zhaodongensis</name>
    <dbReference type="NCBI Taxonomy" id="1176257"/>
    <lineage>
        <taxon>Bacteria</taxon>
        <taxon>Pseudomonadati</taxon>
        <taxon>Pseudomonadota</taxon>
        <taxon>Gammaproteobacteria</taxon>
        <taxon>Pseudomonadales</taxon>
        <taxon>Pseudomonadaceae</taxon>
        <taxon>Stutzerimonas</taxon>
    </lineage>
</organism>
<dbReference type="Gene3D" id="1.10.357.10">
    <property type="entry name" value="Tetracycline Repressor, domain 2"/>
    <property type="match status" value="1"/>
</dbReference>
<keyword evidence="1 2" id="KW-0238">DNA-binding</keyword>
<proteinExistence type="predicted"/>
<dbReference type="EMBL" id="QNTV01000025">
    <property type="protein sequence ID" value="RBA52182.1"/>
    <property type="molecule type" value="Genomic_DNA"/>
</dbReference>
<dbReference type="SUPFAM" id="SSF46689">
    <property type="entry name" value="Homeodomain-like"/>
    <property type="match status" value="1"/>
</dbReference>
<dbReference type="GO" id="GO:0003700">
    <property type="term" value="F:DNA-binding transcription factor activity"/>
    <property type="evidence" value="ECO:0007669"/>
    <property type="project" value="TreeGrafter"/>
</dbReference>
<dbReference type="Pfam" id="PF14246">
    <property type="entry name" value="TetR_C_7"/>
    <property type="match status" value="1"/>
</dbReference>
<gene>
    <name evidence="4" type="ORF">DQ403_21125</name>
</gene>
<dbReference type="RefSeq" id="WP_128121830.1">
    <property type="nucleotide sequence ID" value="NZ_QNTV01000025.1"/>
</dbReference>
<sequence>MSKPDIQFDKSVAILDAATTVFLTHGFSAATTDMIQREAGVSKKTMYGCFPSKEAMFVAVIERQCASMASTIHAIQPAPGDIRKTLEDIGRAYLDIVLAEVGVALFRVVVAEAPRFPDAGRRFYLAGPKVVIAMVSERLSEASQAGEVDVHAMGVEAAAALFISMVRTEGQMECLLHPGTRPSAEQLDRWVRLAVDAFVGRFAVRNQTAGGH</sequence>
<dbReference type="PANTHER" id="PTHR30055">
    <property type="entry name" value="HTH-TYPE TRANSCRIPTIONAL REGULATOR RUTR"/>
    <property type="match status" value="1"/>
</dbReference>
<dbReference type="PRINTS" id="PR00455">
    <property type="entry name" value="HTHTETR"/>
</dbReference>
<dbReference type="SUPFAM" id="SSF48498">
    <property type="entry name" value="Tetracyclin repressor-like, C-terminal domain"/>
    <property type="match status" value="1"/>
</dbReference>
<dbReference type="InterPro" id="IPR001647">
    <property type="entry name" value="HTH_TetR"/>
</dbReference>
<evidence type="ECO:0000256" key="2">
    <source>
        <dbReference type="PROSITE-ProRule" id="PRU00335"/>
    </source>
</evidence>
<dbReference type="InterPro" id="IPR036271">
    <property type="entry name" value="Tet_transcr_reg_TetR-rel_C_sf"/>
</dbReference>
<evidence type="ECO:0000256" key="1">
    <source>
        <dbReference type="ARBA" id="ARBA00023125"/>
    </source>
</evidence>
<reference evidence="4 5" key="1">
    <citation type="submission" date="2018-06" db="EMBL/GenBank/DDBJ databases">
        <title>Whole genome sequencing of four bacterial strains from South Shetland trench revealing bio-synthetic gene clusters.</title>
        <authorList>
            <person name="Abdel-Mageed W.M."/>
            <person name="Lehri B."/>
            <person name="Jarmusch S.A."/>
            <person name="Miranda K."/>
            <person name="Goodfellow M."/>
            <person name="Jaspars M."/>
            <person name="Karlyshev A.V."/>
        </authorList>
    </citation>
    <scope>NUCLEOTIDE SEQUENCE [LARGE SCALE GENOMIC DNA]</scope>
    <source>
        <strain evidence="4 5">SST2</strain>
    </source>
</reference>
<feature type="DNA-binding region" description="H-T-H motif" evidence="2">
    <location>
        <begin position="31"/>
        <end position="50"/>
    </location>
</feature>
<dbReference type="GO" id="GO:0000976">
    <property type="term" value="F:transcription cis-regulatory region binding"/>
    <property type="evidence" value="ECO:0007669"/>
    <property type="project" value="TreeGrafter"/>
</dbReference>
<dbReference type="AlphaFoldDB" id="A0A365PQC1"/>
<dbReference type="InterPro" id="IPR039536">
    <property type="entry name" value="TetR_C_Proteobacteria"/>
</dbReference>
<evidence type="ECO:0000313" key="5">
    <source>
        <dbReference type="Proteomes" id="UP000252554"/>
    </source>
</evidence>
<dbReference type="Gene3D" id="1.10.10.60">
    <property type="entry name" value="Homeodomain-like"/>
    <property type="match status" value="1"/>
</dbReference>
<accession>A0A365PQC1</accession>
<dbReference type="Proteomes" id="UP000252554">
    <property type="component" value="Unassembled WGS sequence"/>
</dbReference>
<comment type="caution">
    <text evidence="4">The sequence shown here is derived from an EMBL/GenBank/DDBJ whole genome shotgun (WGS) entry which is preliminary data.</text>
</comment>
<dbReference type="Pfam" id="PF00440">
    <property type="entry name" value="TetR_N"/>
    <property type="match status" value="1"/>
</dbReference>
<dbReference type="InterPro" id="IPR009057">
    <property type="entry name" value="Homeodomain-like_sf"/>
</dbReference>